<keyword evidence="4" id="KW-1185">Reference proteome</keyword>
<sequence>MCRMARILVIGAHGKIALLAQPLLAQAEHTVHGAIRNPDHADDVAATGAEPVVADVEQLDQGGVDALVAGYDVVVWSAGAGGGSAERTRAVDQDAALRVLDAVQRTGARLVMVSYFGASRDHGVPEDHAFFAYAEAKSIVDEAIRASGADWVILAPSTLTLDEEGGIEVDEPEGSVEAGEIPRATVARLIAEVVAHPGLRGITVRCNGGSTPVAQALGGLPNMG</sequence>
<comment type="caution">
    <text evidence="3">The sequence shown here is derived from an EMBL/GenBank/DDBJ whole genome shotgun (WGS) entry which is preliminary data.</text>
</comment>
<evidence type="ECO:0000313" key="4">
    <source>
        <dbReference type="Proteomes" id="UP000626982"/>
    </source>
</evidence>
<dbReference type="SUPFAM" id="SSF51735">
    <property type="entry name" value="NAD(P)-binding Rossmann-fold domains"/>
    <property type="match status" value="1"/>
</dbReference>
<evidence type="ECO:0000259" key="2">
    <source>
        <dbReference type="Pfam" id="PF13460"/>
    </source>
</evidence>
<reference evidence="4" key="1">
    <citation type="journal article" date="2019" name="Int. J. Syst. Evol. Microbiol.">
        <title>The Global Catalogue of Microorganisms (GCM) 10K type strain sequencing project: providing services to taxonomists for standard genome sequencing and annotation.</title>
        <authorList>
            <consortium name="The Broad Institute Genomics Platform"/>
            <consortium name="The Broad Institute Genome Sequencing Center for Infectious Disease"/>
            <person name="Wu L."/>
            <person name="Ma J."/>
        </authorList>
    </citation>
    <scope>NUCLEOTIDE SEQUENCE [LARGE SCALE GENOMIC DNA]</scope>
    <source>
        <strain evidence="4">CGMCC 1.6960</strain>
    </source>
</reference>
<dbReference type="InterPro" id="IPR036291">
    <property type="entry name" value="NAD(P)-bd_dom_sf"/>
</dbReference>
<accession>A0ABQ2KHN7</accession>
<dbReference type="PANTHER" id="PTHR15020:SF50">
    <property type="entry name" value="UPF0659 PROTEIN YMR090W"/>
    <property type="match status" value="1"/>
</dbReference>
<dbReference type="Gene3D" id="3.40.50.720">
    <property type="entry name" value="NAD(P)-binding Rossmann-like Domain"/>
    <property type="match status" value="1"/>
</dbReference>
<gene>
    <name evidence="3" type="ORF">GCM10010968_11840</name>
</gene>
<feature type="domain" description="NAD(P)-binding" evidence="2">
    <location>
        <begin position="11"/>
        <end position="197"/>
    </location>
</feature>
<organism evidence="3 4">
    <name type="scientific">Agrococcus terreus</name>
    <dbReference type="NCBI Taxonomy" id="574649"/>
    <lineage>
        <taxon>Bacteria</taxon>
        <taxon>Bacillati</taxon>
        <taxon>Actinomycetota</taxon>
        <taxon>Actinomycetes</taxon>
        <taxon>Micrococcales</taxon>
        <taxon>Microbacteriaceae</taxon>
        <taxon>Agrococcus</taxon>
    </lineage>
</organism>
<protein>
    <submittedName>
        <fullName evidence="3">NAD-dependent dehydratase</fullName>
    </submittedName>
</protein>
<evidence type="ECO:0000256" key="1">
    <source>
        <dbReference type="SAM" id="SignalP"/>
    </source>
</evidence>
<dbReference type="EMBL" id="BMLM01000001">
    <property type="protein sequence ID" value="GGN82252.1"/>
    <property type="molecule type" value="Genomic_DNA"/>
</dbReference>
<feature type="signal peptide" evidence="1">
    <location>
        <begin position="1"/>
        <end position="27"/>
    </location>
</feature>
<dbReference type="PANTHER" id="PTHR15020">
    <property type="entry name" value="FLAVIN REDUCTASE-RELATED"/>
    <property type="match status" value="1"/>
</dbReference>
<keyword evidence="1" id="KW-0732">Signal</keyword>
<name>A0ABQ2KHN7_9MICO</name>
<dbReference type="Proteomes" id="UP000626982">
    <property type="component" value="Unassembled WGS sequence"/>
</dbReference>
<dbReference type="InterPro" id="IPR016040">
    <property type="entry name" value="NAD(P)-bd_dom"/>
</dbReference>
<dbReference type="Pfam" id="PF13460">
    <property type="entry name" value="NAD_binding_10"/>
    <property type="match status" value="1"/>
</dbReference>
<feature type="chain" id="PRO_5045519169" evidence="1">
    <location>
        <begin position="28"/>
        <end position="224"/>
    </location>
</feature>
<proteinExistence type="predicted"/>
<evidence type="ECO:0000313" key="3">
    <source>
        <dbReference type="EMBL" id="GGN82252.1"/>
    </source>
</evidence>